<dbReference type="AlphaFoldDB" id="A0A1F5CCK6"/>
<proteinExistence type="predicted"/>
<organism evidence="1 2">
    <name type="scientific">Candidatus Azambacteria bacterium RIFCSPLOWO2_02_FULL_44_14</name>
    <dbReference type="NCBI Taxonomy" id="1797306"/>
    <lineage>
        <taxon>Bacteria</taxon>
        <taxon>Candidatus Azamiibacteriota</taxon>
    </lineage>
</organism>
<dbReference type="EMBL" id="MEYV01000004">
    <property type="protein sequence ID" value="OGD40601.1"/>
    <property type="molecule type" value="Genomic_DNA"/>
</dbReference>
<reference evidence="1 2" key="1">
    <citation type="journal article" date="2016" name="Nat. Commun.">
        <title>Thousands of microbial genomes shed light on interconnected biogeochemical processes in an aquifer system.</title>
        <authorList>
            <person name="Anantharaman K."/>
            <person name="Brown C.T."/>
            <person name="Hug L.A."/>
            <person name="Sharon I."/>
            <person name="Castelle C.J."/>
            <person name="Probst A.J."/>
            <person name="Thomas B.C."/>
            <person name="Singh A."/>
            <person name="Wilkins M.J."/>
            <person name="Karaoz U."/>
            <person name="Brodie E.L."/>
            <person name="Williams K.H."/>
            <person name="Hubbard S.S."/>
            <person name="Banfield J.F."/>
        </authorList>
    </citation>
    <scope>NUCLEOTIDE SEQUENCE [LARGE SCALE GENOMIC DNA]</scope>
</reference>
<protein>
    <submittedName>
        <fullName evidence="1">Uncharacterized protein</fullName>
    </submittedName>
</protein>
<sequence>MASKSIRNPDERFVDAVKAGIEKLAADLNVPLSMGMGLTKAYFLEKGKVQAKVTAAEFEAAYGEIKAMHRSQTDEKKVEASDNGRLPLSDEAQAEWDRGRNSRWFKKFSIQDIRDRFVTKIKGSEEVTEADLDTLAGEKDAEKAVIAGLVNARDDGAKENCGSPAHSDAVAKEFQPVAKFRIEWFLTPEGNKSWRRRKHAQGNDDMEYGNVLVVDNQQVFYCDPCRQAAWDVIADAKAELAKRGPVMREAIAAEQDAAKKVTLQMELDELAELANTKLTLYTRAGADRKIGAIAKAASKNSALVDQLKAAGGRIGGSRYSGPRQSKMDRLNVRFAKRGN</sequence>
<name>A0A1F5CCK6_9BACT</name>
<evidence type="ECO:0000313" key="2">
    <source>
        <dbReference type="Proteomes" id="UP000177197"/>
    </source>
</evidence>
<dbReference type="Proteomes" id="UP000177197">
    <property type="component" value="Unassembled WGS sequence"/>
</dbReference>
<accession>A0A1F5CCK6</accession>
<evidence type="ECO:0000313" key="1">
    <source>
        <dbReference type="EMBL" id="OGD40601.1"/>
    </source>
</evidence>
<comment type="caution">
    <text evidence="1">The sequence shown here is derived from an EMBL/GenBank/DDBJ whole genome shotgun (WGS) entry which is preliminary data.</text>
</comment>
<gene>
    <name evidence="1" type="ORF">A3I30_01055</name>
</gene>